<feature type="transmembrane region" description="Helical" evidence="10">
    <location>
        <begin position="455"/>
        <end position="473"/>
    </location>
</feature>
<dbReference type="OMA" id="YHSTDFD"/>
<feature type="transmembrane region" description="Helical" evidence="10">
    <location>
        <begin position="480"/>
        <end position="501"/>
    </location>
</feature>
<dbReference type="GO" id="GO:0004519">
    <property type="term" value="F:endonuclease activity"/>
    <property type="evidence" value="ECO:0007669"/>
    <property type="project" value="InterPro"/>
</dbReference>
<keyword evidence="7 10" id="KW-0256">Endoplasmic reticulum</keyword>
<keyword evidence="4 10" id="KW-0328">Glycosyltransferase</keyword>
<dbReference type="Gene3D" id="3.30.2170.10">
    <property type="entry name" value="archaeoglobus fulgidus dsm 4304 superfamily"/>
    <property type="match status" value="1"/>
</dbReference>
<dbReference type="InterPro" id="IPR007581">
    <property type="entry name" value="Endonuclease-V"/>
</dbReference>
<evidence type="ECO:0000256" key="10">
    <source>
        <dbReference type="RuleBase" id="RU363110"/>
    </source>
</evidence>
<feature type="transmembrane region" description="Helical" evidence="10">
    <location>
        <begin position="431"/>
        <end position="449"/>
    </location>
</feature>
<dbReference type="Pfam" id="PF03155">
    <property type="entry name" value="Alg6_Alg8"/>
    <property type="match status" value="1"/>
</dbReference>
<evidence type="ECO:0000256" key="2">
    <source>
        <dbReference type="ARBA" id="ARBA00004922"/>
    </source>
</evidence>
<dbReference type="Proteomes" id="UP000268014">
    <property type="component" value="Unassembled WGS sequence"/>
</dbReference>
<organism evidence="13">
    <name type="scientific">Haemonchus placei</name>
    <name type="common">Barber's pole worm</name>
    <dbReference type="NCBI Taxonomy" id="6290"/>
    <lineage>
        <taxon>Eukaryota</taxon>
        <taxon>Metazoa</taxon>
        <taxon>Ecdysozoa</taxon>
        <taxon>Nematoda</taxon>
        <taxon>Chromadorea</taxon>
        <taxon>Rhabditida</taxon>
        <taxon>Rhabditina</taxon>
        <taxon>Rhabditomorpha</taxon>
        <taxon>Strongyloidea</taxon>
        <taxon>Trichostrongylidae</taxon>
        <taxon>Haemonchus</taxon>
    </lineage>
</organism>
<dbReference type="PANTHER" id="PTHR12413">
    <property type="entry name" value="DOLICHYL GLYCOSYLTRANSFERASE"/>
    <property type="match status" value="1"/>
</dbReference>
<keyword evidence="8 10" id="KW-1133">Transmembrane helix</keyword>
<proteinExistence type="inferred from homology"/>
<evidence type="ECO:0000256" key="7">
    <source>
        <dbReference type="ARBA" id="ARBA00022824"/>
    </source>
</evidence>
<feature type="transmembrane region" description="Helical" evidence="10">
    <location>
        <begin position="12"/>
        <end position="32"/>
    </location>
</feature>
<accession>A0A0N4WJE6</accession>
<gene>
    <name evidence="11" type="ORF">HPLM_LOCUS11126</name>
</gene>
<evidence type="ECO:0000256" key="8">
    <source>
        <dbReference type="ARBA" id="ARBA00022989"/>
    </source>
</evidence>
<evidence type="ECO:0000256" key="5">
    <source>
        <dbReference type="ARBA" id="ARBA00022679"/>
    </source>
</evidence>
<keyword evidence="9 10" id="KW-0472">Membrane</keyword>
<feature type="transmembrane region" description="Helical" evidence="10">
    <location>
        <begin position="308"/>
        <end position="329"/>
    </location>
</feature>
<evidence type="ECO:0000256" key="1">
    <source>
        <dbReference type="ARBA" id="ARBA00004477"/>
    </source>
</evidence>
<feature type="transmembrane region" description="Helical" evidence="10">
    <location>
        <begin position="513"/>
        <end position="539"/>
    </location>
</feature>
<dbReference type="EMBL" id="UZAF01017474">
    <property type="protein sequence ID" value="VDO42028.1"/>
    <property type="molecule type" value="Genomic_DNA"/>
</dbReference>
<sequence length="789" mass="89110">MSGTYELSSWQAVSVATSVLIALKVLLIPTYTSTDFEVHRNWMAITHNLPLSKWYYESTSEWTLDYPPFFAYFEKCLATVAYFCGLEDILTLQKGALFNNRVLYFQRLSVIAADIFYVDFVMRNLLLRWFTSMGNSSKEIATKSQVRSLFYNALHRAQLHFHCVESSSSSRIAAFVVLSCHSGLLLIDSIHFQYNAMLTGLFILSIYFADCEKFLLSALLYCTLLNFKHIYLYYAPAYVVFLLRGYFFRCFDDLLEFTRTISSGIKLATVMAVPFILSFGPFIYAGGLRGFIQILSRLFPVSRGLTHAYWAPNFWAIYNIIDLMLYRLLSLWKPQLFVAPTYSSGLVQEYEHSVLPTITPLLSLMCVLSSFAPLFATMFKKKLPDFCTLLSLSSFSFFWFGYHVHEKAVLLIAIPLLCVAFTDPKFIRLAVLFSIITATSLFPLLFTLFEVPIKYCASATYMVILLLMIRHVFRIDIQSLMILPTLVYVLGLFFIEFYATFLHQALFKASLAFLPLMMISVYNAAGVLFCYLWLILLVFDDDIGVAYKKKHCELIEGFIRAGHYPVQTVESLEEVEVVGGIDISASKHNNGFAVVAFSVFEYPTMRPLAVFDDVVVITEPYITDYLAVREANPVADFVNQVLTDYPQFRPDVLLCDGNGQFHIRRCGLACHIGALTGIATVGVAKNLNLSLLKAAGAEDDVLKAADEVIANVSSQTSDGYTPFDVILPVLMNVTRLGGSKVPVFVSAGYGIELDLATQLVITTARNRICEPIRSADLHSREKVREYFDN</sequence>
<evidence type="ECO:0000313" key="12">
    <source>
        <dbReference type="Proteomes" id="UP000268014"/>
    </source>
</evidence>
<dbReference type="GO" id="GO:0042283">
    <property type="term" value="F:dolichyl pyrophosphate Glc1Man9GlcNAc2 alpha-1,3-glucosyltransferase activity"/>
    <property type="evidence" value="ECO:0007669"/>
    <property type="project" value="TreeGrafter"/>
</dbReference>
<keyword evidence="12" id="KW-1185">Reference proteome</keyword>
<keyword evidence="6 10" id="KW-0812">Transmembrane</keyword>
<feature type="transmembrane region" description="Helical" evidence="10">
    <location>
        <begin position="267"/>
        <end position="287"/>
    </location>
</feature>
<evidence type="ECO:0000256" key="3">
    <source>
        <dbReference type="ARBA" id="ARBA00008715"/>
    </source>
</evidence>
<feature type="transmembrane region" description="Helical" evidence="10">
    <location>
        <begin position="354"/>
        <end position="376"/>
    </location>
</feature>
<feature type="transmembrane region" description="Helical" evidence="10">
    <location>
        <begin position="230"/>
        <end position="247"/>
    </location>
</feature>
<comment type="similarity">
    <text evidence="3 10">Belongs to the ALG6/ALG8 glucosyltransferase family.</text>
</comment>
<dbReference type="STRING" id="6290.A0A0N4WJE6"/>
<evidence type="ECO:0000256" key="9">
    <source>
        <dbReference type="ARBA" id="ARBA00023136"/>
    </source>
</evidence>
<comment type="pathway">
    <text evidence="2 10">Protein modification; protein glycosylation.</text>
</comment>
<evidence type="ECO:0000256" key="6">
    <source>
        <dbReference type="ARBA" id="ARBA00022692"/>
    </source>
</evidence>
<dbReference type="UniPathway" id="UPA00378"/>
<reference evidence="13" key="1">
    <citation type="submission" date="2017-02" db="UniProtKB">
        <authorList>
            <consortium name="WormBaseParasite"/>
        </authorList>
    </citation>
    <scope>IDENTIFICATION</scope>
</reference>
<evidence type="ECO:0000313" key="13">
    <source>
        <dbReference type="WBParaSite" id="HPLM_0001113401-mRNA-1"/>
    </source>
</evidence>
<dbReference type="GO" id="GO:0006281">
    <property type="term" value="P:DNA repair"/>
    <property type="evidence" value="ECO:0007669"/>
    <property type="project" value="InterPro"/>
</dbReference>
<comment type="subcellular location">
    <subcellularLocation>
        <location evidence="1 10">Endoplasmic reticulum membrane</location>
        <topology evidence="1 10">Multi-pass membrane protein</topology>
    </subcellularLocation>
</comment>
<dbReference type="OrthoDB" id="1689333at2759"/>
<dbReference type="EC" id="2.4.1.-" evidence="10"/>
<dbReference type="WBParaSite" id="HPLM_0001113401-mRNA-1">
    <property type="protein sequence ID" value="HPLM_0001113401-mRNA-1"/>
    <property type="gene ID" value="HPLM_0001113401"/>
</dbReference>
<dbReference type="Pfam" id="PF04493">
    <property type="entry name" value="Endonuclease_5"/>
    <property type="match status" value="1"/>
</dbReference>
<dbReference type="GO" id="GO:0006487">
    <property type="term" value="P:protein N-linked glycosylation"/>
    <property type="evidence" value="ECO:0007669"/>
    <property type="project" value="TreeGrafter"/>
</dbReference>
<protein>
    <recommendedName>
        <fullName evidence="10">Alpha-1,3-glucosyltransferase</fullName>
        <ecNumber evidence="10">2.4.1.-</ecNumber>
    </recommendedName>
</protein>
<dbReference type="PANTHER" id="PTHR12413:SF2">
    <property type="entry name" value="DOLICHYL PYROPHOSPHATE GLC1MAN9GLCNAC2 ALPHA-1,3-GLUCOSYLTRANSFERASE-RELATED"/>
    <property type="match status" value="1"/>
</dbReference>
<evidence type="ECO:0000256" key="4">
    <source>
        <dbReference type="ARBA" id="ARBA00022676"/>
    </source>
</evidence>
<dbReference type="InterPro" id="IPR004856">
    <property type="entry name" value="Glyco_trans_ALG6/ALG8"/>
</dbReference>
<feature type="transmembrane region" description="Helical" evidence="10">
    <location>
        <begin position="408"/>
        <end position="424"/>
    </location>
</feature>
<reference evidence="11 12" key="2">
    <citation type="submission" date="2018-11" db="EMBL/GenBank/DDBJ databases">
        <authorList>
            <consortium name="Pathogen Informatics"/>
        </authorList>
    </citation>
    <scope>NUCLEOTIDE SEQUENCE [LARGE SCALE GENOMIC DNA]</scope>
    <source>
        <strain evidence="11 12">MHpl1</strain>
    </source>
</reference>
<evidence type="ECO:0000313" key="11">
    <source>
        <dbReference type="EMBL" id="VDO42028.1"/>
    </source>
</evidence>
<dbReference type="GO" id="GO:0005789">
    <property type="term" value="C:endoplasmic reticulum membrane"/>
    <property type="evidence" value="ECO:0007669"/>
    <property type="project" value="UniProtKB-SubCell"/>
</dbReference>
<dbReference type="AlphaFoldDB" id="A0A0N4WJE6"/>
<feature type="transmembrane region" description="Helical" evidence="10">
    <location>
        <begin position="192"/>
        <end position="209"/>
    </location>
</feature>
<keyword evidence="5 10" id="KW-0808">Transferase</keyword>
<name>A0A0N4WJE6_HAEPC</name>